<protein>
    <submittedName>
        <fullName evidence="2">Transposase</fullName>
    </submittedName>
</protein>
<proteinExistence type="predicted"/>
<organism evidence="1 2">
    <name type="scientific">Haemonchus contortus</name>
    <name type="common">Barber pole worm</name>
    <dbReference type="NCBI Taxonomy" id="6289"/>
    <lineage>
        <taxon>Eukaryota</taxon>
        <taxon>Metazoa</taxon>
        <taxon>Ecdysozoa</taxon>
        <taxon>Nematoda</taxon>
        <taxon>Chromadorea</taxon>
        <taxon>Rhabditida</taxon>
        <taxon>Rhabditina</taxon>
        <taxon>Rhabditomorpha</taxon>
        <taxon>Strongyloidea</taxon>
        <taxon>Trichostrongylidae</taxon>
        <taxon>Haemonchus</taxon>
    </lineage>
</organism>
<evidence type="ECO:0000313" key="1">
    <source>
        <dbReference type="Proteomes" id="UP000025227"/>
    </source>
</evidence>
<dbReference type="OrthoDB" id="5904361at2759"/>
<dbReference type="WBParaSite" id="HCON_00170260-00001">
    <property type="protein sequence ID" value="HCON_00170260-00001"/>
    <property type="gene ID" value="HCON_00170260"/>
</dbReference>
<keyword evidence="1" id="KW-1185">Reference proteome</keyword>
<accession>A0A7I4Z4B2</accession>
<dbReference type="Proteomes" id="UP000025227">
    <property type="component" value="Unplaced"/>
</dbReference>
<sequence>MLPLWVFKLTDSEKEWIADRAASFTNYPRISAESRRRMAQLFNAACSTLVAVNALNDDKTAHRLTATVPSLAAFPFRFDFIITDMSLECEGRITDQSTYGSWALKRSSVRPSNNRSTLKVSLKPRPR</sequence>
<evidence type="ECO:0000313" key="2">
    <source>
        <dbReference type="WBParaSite" id="HCON_00170260-00001"/>
    </source>
</evidence>
<dbReference type="AlphaFoldDB" id="A0A7I4Z4B2"/>
<reference evidence="2" key="1">
    <citation type="submission" date="2020-12" db="UniProtKB">
        <authorList>
            <consortium name="WormBaseParasite"/>
        </authorList>
    </citation>
    <scope>IDENTIFICATION</scope>
    <source>
        <strain evidence="2">MHco3</strain>
    </source>
</reference>
<name>A0A7I4Z4B2_HAECO</name>